<reference evidence="8" key="1">
    <citation type="submission" date="2024-06" db="EMBL/GenBank/DDBJ databases">
        <title>The genome sequences of Kitasatospora sp. strain HUAS MG31.</title>
        <authorList>
            <person name="Mo P."/>
        </authorList>
    </citation>
    <scope>NUCLEOTIDE SEQUENCE</scope>
    <source>
        <strain evidence="8">HUAS MG31</strain>
    </source>
</reference>
<proteinExistence type="predicted"/>
<name>A0AAU8JSD6_9ACTN</name>
<dbReference type="AlphaFoldDB" id="A0AAU8JSD6"/>
<dbReference type="InterPro" id="IPR010445">
    <property type="entry name" value="LapA_dom"/>
</dbReference>
<evidence type="ECO:0000256" key="2">
    <source>
        <dbReference type="ARBA" id="ARBA00022692"/>
    </source>
</evidence>
<gene>
    <name evidence="8" type="ORF">ABWK59_03570</name>
</gene>
<dbReference type="Pfam" id="PF06305">
    <property type="entry name" value="LapA_dom"/>
    <property type="match status" value="1"/>
</dbReference>
<protein>
    <submittedName>
        <fullName evidence="8">LapA family protein</fullName>
    </submittedName>
</protein>
<keyword evidence="4 6" id="KW-0472">Membrane</keyword>
<evidence type="ECO:0000256" key="6">
    <source>
        <dbReference type="SAM" id="Phobius"/>
    </source>
</evidence>
<organism evidence="8">
    <name type="scientific">Kitasatospora camelliae</name>
    <dbReference type="NCBI Taxonomy" id="3156397"/>
    <lineage>
        <taxon>Bacteria</taxon>
        <taxon>Bacillati</taxon>
        <taxon>Actinomycetota</taxon>
        <taxon>Actinomycetes</taxon>
        <taxon>Kitasatosporales</taxon>
        <taxon>Streptomycetaceae</taxon>
        <taxon>Kitasatospora</taxon>
    </lineage>
</organism>
<sequence length="88" mass="9564">MAKNTSPPHDRTHEPSSVTVKGREMRMRTIGVGILAILAVWFIAANTDSVSITLWVATVTLPLWVVLTVTLLVGAVIGIFVARRRGRA</sequence>
<evidence type="ECO:0000256" key="3">
    <source>
        <dbReference type="ARBA" id="ARBA00022989"/>
    </source>
</evidence>
<accession>A0AAU8JSD6</accession>
<dbReference type="KEGG" id="kcm:ABWK59_03570"/>
<evidence type="ECO:0000256" key="1">
    <source>
        <dbReference type="ARBA" id="ARBA00022475"/>
    </source>
</evidence>
<evidence type="ECO:0000256" key="4">
    <source>
        <dbReference type="ARBA" id="ARBA00023136"/>
    </source>
</evidence>
<dbReference type="RefSeq" id="WP_354637821.1">
    <property type="nucleotide sequence ID" value="NZ_CP159872.1"/>
</dbReference>
<evidence type="ECO:0000313" key="8">
    <source>
        <dbReference type="EMBL" id="XCM78078.1"/>
    </source>
</evidence>
<evidence type="ECO:0000256" key="5">
    <source>
        <dbReference type="SAM" id="MobiDB-lite"/>
    </source>
</evidence>
<keyword evidence="3 6" id="KW-1133">Transmembrane helix</keyword>
<feature type="region of interest" description="Disordered" evidence="5">
    <location>
        <begin position="1"/>
        <end position="21"/>
    </location>
</feature>
<feature type="transmembrane region" description="Helical" evidence="6">
    <location>
        <begin position="30"/>
        <end position="57"/>
    </location>
</feature>
<dbReference type="GO" id="GO:0005886">
    <property type="term" value="C:plasma membrane"/>
    <property type="evidence" value="ECO:0007669"/>
    <property type="project" value="InterPro"/>
</dbReference>
<keyword evidence="2 6" id="KW-0812">Transmembrane</keyword>
<dbReference type="EMBL" id="CP159872">
    <property type="protein sequence ID" value="XCM78078.1"/>
    <property type="molecule type" value="Genomic_DNA"/>
</dbReference>
<feature type="domain" description="Lipopolysaccharide assembly protein A" evidence="7">
    <location>
        <begin position="46"/>
        <end position="81"/>
    </location>
</feature>
<feature type="transmembrane region" description="Helical" evidence="6">
    <location>
        <begin position="63"/>
        <end position="82"/>
    </location>
</feature>
<keyword evidence="1" id="KW-1003">Cell membrane</keyword>
<evidence type="ECO:0000259" key="7">
    <source>
        <dbReference type="Pfam" id="PF06305"/>
    </source>
</evidence>